<evidence type="ECO:0000313" key="4">
    <source>
        <dbReference type="Proteomes" id="UP000095606"/>
    </source>
</evidence>
<evidence type="ECO:0000256" key="1">
    <source>
        <dbReference type="SAM" id="Phobius"/>
    </source>
</evidence>
<dbReference type="Proteomes" id="UP000095606">
    <property type="component" value="Unassembled WGS sequence"/>
</dbReference>
<dbReference type="GeneID" id="69588022"/>
<keyword evidence="5" id="KW-1185">Reference proteome</keyword>
<sequence>MKKPVYINYIASWGIGFLCLFFLSCEEEFKVNMPDNVADGIVFRGLISNGPPPYFFHLNKPAAISAEKWHYEGIEDAEVVIEDVTAGIKDTLRLIVPRKGDGVFYLNYWNYRTQKEEEVMMSSQEWLRGHGIYVTTKIYGIEGHTYMLDIYYKGEHHTATEIMVPKTEITDLKVQSFDLGEGKTASWAPIISFVNQPEIDNYYLFHVDGHSSLTFPISSIYRLFRADEHWSYSILSDEHLGDTVVDLLVSDGEGVRNIAPGSHYPTIGDSVFITMESISKACYDIYDKAIEQLRTDGGAYTPTPTNVESNISGNVWGIFRVSAYSEKGIFIDRRH</sequence>
<dbReference type="Pfam" id="PF14054">
    <property type="entry name" value="DUF4249"/>
    <property type="match status" value="1"/>
</dbReference>
<keyword evidence="1" id="KW-1133">Transmembrane helix</keyword>
<dbReference type="InterPro" id="IPR025345">
    <property type="entry name" value="DUF4249"/>
</dbReference>
<feature type="transmembrane region" description="Helical" evidence="1">
    <location>
        <begin position="6"/>
        <end position="23"/>
    </location>
</feature>
<dbReference type="AlphaFoldDB" id="A0A174LPR7"/>
<reference evidence="3" key="2">
    <citation type="submission" date="2022-08" db="EMBL/GenBank/DDBJ databases">
        <title>Genome Sequencing of Bacteroides fragilis Group Isolates with Nanopore Technology.</title>
        <authorList>
            <person name="Tisza M.J."/>
            <person name="Smith D."/>
            <person name="Dekker J.P."/>
        </authorList>
    </citation>
    <scope>NUCLEOTIDE SEQUENCE</scope>
    <source>
        <strain evidence="3">BFG-527</strain>
    </source>
</reference>
<keyword evidence="1" id="KW-0812">Transmembrane</keyword>
<dbReference type="RefSeq" id="WP_055269471.1">
    <property type="nucleotide sequence ID" value="NZ_CABMFH010000004.1"/>
</dbReference>
<reference evidence="2 4" key="1">
    <citation type="submission" date="2015-09" db="EMBL/GenBank/DDBJ databases">
        <authorList>
            <consortium name="Pathogen Informatics"/>
        </authorList>
    </citation>
    <scope>NUCLEOTIDE SEQUENCE [LARGE SCALE GENOMIC DNA]</scope>
    <source>
        <strain evidence="2 4">2789STDY5834846</strain>
    </source>
</reference>
<evidence type="ECO:0000313" key="2">
    <source>
        <dbReference type="EMBL" id="CUP23755.1"/>
    </source>
</evidence>
<dbReference type="PROSITE" id="PS51257">
    <property type="entry name" value="PROKAR_LIPOPROTEIN"/>
    <property type="match status" value="1"/>
</dbReference>
<dbReference type="EMBL" id="CZAE01000009">
    <property type="protein sequence ID" value="CUP23755.1"/>
    <property type="molecule type" value="Genomic_DNA"/>
</dbReference>
<organism evidence="2 4">
    <name type="scientific">Bacteroides faecis</name>
    <dbReference type="NCBI Taxonomy" id="674529"/>
    <lineage>
        <taxon>Bacteria</taxon>
        <taxon>Pseudomonadati</taxon>
        <taxon>Bacteroidota</taxon>
        <taxon>Bacteroidia</taxon>
        <taxon>Bacteroidales</taxon>
        <taxon>Bacteroidaceae</taxon>
        <taxon>Bacteroides</taxon>
    </lineage>
</organism>
<name>A0A174LPR7_9BACE</name>
<accession>A0A3E5GIK9</accession>
<evidence type="ECO:0000313" key="5">
    <source>
        <dbReference type="Proteomes" id="UP001060104"/>
    </source>
</evidence>
<protein>
    <submittedName>
        <fullName evidence="3">DUF4249 family protein</fullName>
    </submittedName>
</protein>
<dbReference type="Proteomes" id="UP001060104">
    <property type="component" value="Chromosome"/>
</dbReference>
<accession>A0A174LPR7</accession>
<proteinExistence type="predicted"/>
<gene>
    <name evidence="2" type="ORF">ERS852461_02142</name>
    <name evidence="3" type="ORF">NXY30_05065</name>
</gene>
<evidence type="ECO:0000313" key="3">
    <source>
        <dbReference type="EMBL" id="UVQ75778.1"/>
    </source>
</evidence>
<dbReference type="EMBL" id="CP103141">
    <property type="protein sequence ID" value="UVQ75778.1"/>
    <property type="molecule type" value="Genomic_DNA"/>
</dbReference>
<keyword evidence="1" id="KW-0472">Membrane</keyword>